<dbReference type="RefSeq" id="WP_138728779.1">
    <property type="nucleotide sequence ID" value="NZ_SRMP02000045.1"/>
</dbReference>
<organism evidence="1 2">
    <name type="scientific">Pedobacter helvus</name>
    <dbReference type="NCBI Taxonomy" id="2563444"/>
    <lineage>
        <taxon>Bacteria</taxon>
        <taxon>Pseudomonadati</taxon>
        <taxon>Bacteroidota</taxon>
        <taxon>Sphingobacteriia</taxon>
        <taxon>Sphingobacteriales</taxon>
        <taxon>Sphingobacteriaceae</taxon>
        <taxon>Pedobacter</taxon>
    </lineage>
</organism>
<protein>
    <submittedName>
        <fullName evidence="1">PKD-like family lipoprotein</fullName>
    </submittedName>
</protein>
<dbReference type="Proteomes" id="UP001517367">
    <property type="component" value="Unassembled WGS sequence"/>
</dbReference>
<accession>A0ABW9JKV8</accession>
<name>A0ABW9JKV8_9SPHI</name>
<keyword evidence="2" id="KW-1185">Reference proteome</keyword>
<evidence type="ECO:0000313" key="1">
    <source>
        <dbReference type="EMBL" id="MFN0293089.1"/>
    </source>
</evidence>
<dbReference type="EMBL" id="SRMP02000045">
    <property type="protein sequence ID" value="MFN0293089.1"/>
    <property type="molecule type" value="Genomic_DNA"/>
</dbReference>
<evidence type="ECO:0000313" key="2">
    <source>
        <dbReference type="Proteomes" id="UP001517367"/>
    </source>
</evidence>
<dbReference type="Pfam" id="PF16407">
    <property type="entry name" value="PKD_2"/>
    <property type="match status" value="1"/>
</dbReference>
<comment type="caution">
    <text evidence="1">The sequence shown here is derived from an EMBL/GenBank/DDBJ whole genome shotgun (WGS) entry which is preliminary data.</text>
</comment>
<reference evidence="1 2" key="1">
    <citation type="submission" date="2024-12" db="EMBL/GenBank/DDBJ databases">
        <authorList>
            <person name="Hu S."/>
        </authorList>
    </citation>
    <scope>NUCLEOTIDE SEQUENCE [LARGE SCALE GENOMIC DNA]</scope>
    <source>
        <strain evidence="1 2">P-25</strain>
    </source>
</reference>
<dbReference type="InterPro" id="IPR032183">
    <property type="entry name" value="PKD-like"/>
</dbReference>
<sequence length="478" mass="52758">MKLKLILVLAILVGLYTACKKDLGNYDYHPPSEPTLSKFKDSTFAALLGDSLILNPIVSLADADPKKDLSFEWRISVTEEQREVVYTQFPLRIVYNLGPGLRSAKLLITDNRNGLRYVIPFKILGSTEFSIGKVILSNDNGVARLSFVKPDNVTVIADIYRAFHNEDLPKNPVQLYFSDPLPYQPITNQEYWVLCDDATKPSPILAASTLLQTRNFNGQFFTPPSTINVGRLEAFMGTVSTGVINGKMYVGVMSTAPFAPDYGKFANEQAGDYMLSKYFTRTPGFYFGFDTKSKGFVTFGGDGSYLGKDYVVDPEGTAFDPKNIGMDELLFMQTGQAGTFYAFFKATDGTIYELSFSYTFDSSSKKIKALSKRVFTGASLVQTDSKWVRNTLNVFYFTSNDKIYRYNPLNQDLRALDADFGGKKVTMLKISADDNTLTVGAEGSVYDVNVSVGVNGVITQTINGIPGAAVDIATRKAP</sequence>
<proteinExistence type="predicted"/>
<gene>
    <name evidence="1" type="ORF">E5L68_016975</name>
</gene>